<name>C7G9H7_9FIRM</name>
<dbReference type="Proteomes" id="UP000004828">
    <property type="component" value="Unassembled WGS sequence"/>
</dbReference>
<dbReference type="AlphaFoldDB" id="C7G9H7"/>
<reference evidence="1 2" key="1">
    <citation type="submission" date="2009-08" db="EMBL/GenBank/DDBJ databases">
        <authorList>
            <person name="Weinstock G."/>
            <person name="Sodergren E."/>
            <person name="Clifton S."/>
            <person name="Fulton L."/>
            <person name="Fulton B."/>
            <person name="Courtney L."/>
            <person name="Fronick C."/>
            <person name="Harrison M."/>
            <person name="Strong C."/>
            <person name="Farmer C."/>
            <person name="Delahaunty K."/>
            <person name="Markovic C."/>
            <person name="Hall O."/>
            <person name="Minx P."/>
            <person name="Tomlinson C."/>
            <person name="Mitreva M."/>
            <person name="Nelson J."/>
            <person name="Hou S."/>
            <person name="Wollam A."/>
            <person name="Pepin K.H."/>
            <person name="Johnson M."/>
            <person name="Bhonagiri V."/>
            <person name="Nash W.E."/>
            <person name="Warren W."/>
            <person name="Chinwalla A."/>
            <person name="Mardis E.R."/>
            <person name="Wilson R.K."/>
        </authorList>
    </citation>
    <scope>NUCLEOTIDE SEQUENCE [LARGE SCALE GENOMIC DNA]</scope>
    <source>
        <strain evidence="1 2">L1-82</strain>
    </source>
</reference>
<evidence type="ECO:0000313" key="2">
    <source>
        <dbReference type="Proteomes" id="UP000004828"/>
    </source>
</evidence>
<protein>
    <submittedName>
        <fullName evidence="1">Uncharacterized protein</fullName>
    </submittedName>
</protein>
<accession>C7G9H7</accession>
<proteinExistence type="predicted"/>
<dbReference type="HOGENOM" id="CLU_3047616_0_0_9"/>
<evidence type="ECO:0000313" key="1">
    <source>
        <dbReference type="EMBL" id="EEV01527.1"/>
    </source>
</evidence>
<dbReference type="EMBL" id="ABYJ02000069">
    <property type="protein sequence ID" value="EEV01527.1"/>
    <property type="molecule type" value="Genomic_DNA"/>
</dbReference>
<comment type="caution">
    <text evidence="1">The sequence shown here is derived from an EMBL/GenBank/DDBJ whole genome shotgun (WGS) entry which is preliminary data.</text>
</comment>
<organism evidence="1 2">
    <name type="scientific">Roseburia intestinalis L1-82</name>
    <dbReference type="NCBI Taxonomy" id="536231"/>
    <lineage>
        <taxon>Bacteria</taxon>
        <taxon>Bacillati</taxon>
        <taxon>Bacillota</taxon>
        <taxon>Clostridia</taxon>
        <taxon>Lachnospirales</taxon>
        <taxon>Lachnospiraceae</taxon>
        <taxon>Roseburia</taxon>
    </lineage>
</organism>
<gene>
    <name evidence="1" type="ORF">ROSINTL182_06556</name>
</gene>
<sequence length="54" mass="6530">MHGIMWSSDGKSRNKYKSAKMQWKVYRFIGKNRLNALRYMVHYTLNSVKKYTRG</sequence>